<dbReference type="AlphaFoldDB" id="A0A0E9X3S9"/>
<name>A0A0E9X3S9_ANGAN</name>
<proteinExistence type="predicted"/>
<organism evidence="1">
    <name type="scientific">Anguilla anguilla</name>
    <name type="common">European freshwater eel</name>
    <name type="synonym">Muraena anguilla</name>
    <dbReference type="NCBI Taxonomy" id="7936"/>
    <lineage>
        <taxon>Eukaryota</taxon>
        <taxon>Metazoa</taxon>
        <taxon>Chordata</taxon>
        <taxon>Craniata</taxon>
        <taxon>Vertebrata</taxon>
        <taxon>Euteleostomi</taxon>
        <taxon>Actinopterygii</taxon>
        <taxon>Neopterygii</taxon>
        <taxon>Teleostei</taxon>
        <taxon>Anguilliformes</taxon>
        <taxon>Anguillidae</taxon>
        <taxon>Anguilla</taxon>
    </lineage>
</organism>
<dbReference type="EMBL" id="GBXM01011436">
    <property type="protein sequence ID" value="JAH97141.1"/>
    <property type="molecule type" value="Transcribed_RNA"/>
</dbReference>
<protein>
    <submittedName>
        <fullName evidence="1">Uncharacterized protein</fullName>
    </submittedName>
</protein>
<sequence>MRVQKETSQKMAYSVPYIHYSRHQHVKAENKPVLGYINYSLLSDSHTNPRKHSCSPPCWSAGLITLRPVYTVSPDQHCDQ</sequence>
<reference evidence="1" key="2">
    <citation type="journal article" date="2015" name="Fish Shellfish Immunol.">
        <title>Early steps in the European eel (Anguilla anguilla)-Vibrio vulnificus interaction in the gills: Role of the RtxA13 toxin.</title>
        <authorList>
            <person name="Callol A."/>
            <person name="Pajuelo D."/>
            <person name="Ebbesson L."/>
            <person name="Teles M."/>
            <person name="MacKenzie S."/>
            <person name="Amaro C."/>
        </authorList>
    </citation>
    <scope>NUCLEOTIDE SEQUENCE</scope>
</reference>
<evidence type="ECO:0000313" key="1">
    <source>
        <dbReference type="EMBL" id="JAH97141.1"/>
    </source>
</evidence>
<reference evidence="1" key="1">
    <citation type="submission" date="2014-11" db="EMBL/GenBank/DDBJ databases">
        <authorList>
            <person name="Amaro Gonzalez C."/>
        </authorList>
    </citation>
    <scope>NUCLEOTIDE SEQUENCE</scope>
</reference>
<accession>A0A0E9X3S9</accession>